<organism evidence="1 2">
    <name type="scientific">Mobilisporobacter senegalensis</name>
    <dbReference type="NCBI Taxonomy" id="1329262"/>
    <lineage>
        <taxon>Bacteria</taxon>
        <taxon>Bacillati</taxon>
        <taxon>Bacillota</taxon>
        <taxon>Clostridia</taxon>
        <taxon>Lachnospirales</taxon>
        <taxon>Lachnospiraceae</taxon>
        <taxon>Mobilisporobacter</taxon>
    </lineage>
</organism>
<proteinExistence type="predicted"/>
<keyword evidence="2" id="KW-1185">Reference proteome</keyword>
<evidence type="ECO:0000313" key="2">
    <source>
        <dbReference type="Proteomes" id="UP000273083"/>
    </source>
</evidence>
<dbReference type="Pfam" id="PF12953">
    <property type="entry name" value="DUF3842"/>
    <property type="match status" value="1"/>
</dbReference>
<accession>A0A3N1XGP8</accession>
<dbReference type="InterPro" id="IPR024208">
    <property type="entry name" value="DUF3842"/>
</dbReference>
<name>A0A3N1XGP8_9FIRM</name>
<dbReference type="EMBL" id="RJVG01000011">
    <property type="protein sequence ID" value="ROR25298.1"/>
    <property type="molecule type" value="Genomic_DNA"/>
</dbReference>
<dbReference type="Proteomes" id="UP000273083">
    <property type="component" value="Unassembled WGS sequence"/>
</dbReference>
<sequence>MVPRDILISVIDGQGGGIGKSIVSKLRKQIPKDSGITICALGTNSTATNNMIKAGADIGATGQNAIVRTARESHIILGPMAIVAANSMLGELTPAMALAVSSCSARKILIPLNRCNITIAAELNSTTEVYIDYSIKLVSQYIDQLKL</sequence>
<protein>
    <submittedName>
        <fullName evidence="1">Uncharacterized protein DUF3842</fullName>
    </submittedName>
</protein>
<comment type="caution">
    <text evidence="1">The sequence shown here is derived from an EMBL/GenBank/DDBJ whole genome shotgun (WGS) entry which is preliminary data.</text>
</comment>
<reference evidence="1 2" key="1">
    <citation type="submission" date="2018-11" db="EMBL/GenBank/DDBJ databases">
        <title>Genomic Encyclopedia of Type Strains, Phase IV (KMG-IV): sequencing the most valuable type-strain genomes for metagenomic binning, comparative biology and taxonomic classification.</title>
        <authorList>
            <person name="Goeker M."/>
        </authorList>
    </citation>
    <scope>NUCLEOTIDE SEQUENCE [LARGE SCALE GENOMIC DNA]</scope>
    <source>
        <strain evidence="1 2">DSM 26537</strain>
    </source>
</reference>
<evidence type="ECO:0000313" key="1">
    <source>
        <dbReference type="EMBL" id="ROR25298.1"/>
    </source>
</evidence>
<dbReference type="AlphaFoldDB" id="A0A3N1XGP8"/>
<gene>
    <name evidence="1" type="ORF">EDD66_11160</name>
</gene>